<protein>
    <recommendedName>
        <fullName evidence="2">2-keto-4-pentenoate hydratase</fullName>
    </recommendedName>
</protein>
<gene>
    <name evidence="1" type="ORF">CARN8_1120002</name>
</gene>
<dbReference type="InterPro" id="IPR050772">
    <property type="entry name" value="Hydratase-Decarb/MhpD_sf"/>
</dbReference>
<dbReference type="Gene3D" id="3.90.850.10">
    <property type="entry name" value="Fumarylacetoacetase-like, C-terminal domain"/>
    <property type="match status" value="1"/>
</dbReference>
<dbReference type="InterPro" id="IPR036663">
    <property type="entry name" value="Fumarylacetoacetase_C_sf"/>
</dbReference>
<dbReference type="SUPFAM" id="SSF56529">
    <property type="entry name" value="FAH"/>
    <property type="match status" value="1"/>
</dbReference>
<dbReference type="PANTHER" id="PTHR30143:SF0">
    <property type="entry name" value="2-KETO-4-PENTENOATE HYDRATASE"/>
    <property type="match status" value="1"/>
</dbReference>
<evidence type="ECO:0000313" key="1">
    <source>
        <dbReference type="EMBL" id="VAY86601.1"/>
    </source>
</evidence>
<accession>A0A3P3ZLI4</accession>
<proteinExistence type="predicted"/>
<organism evidence="1">
    <name type="scientific">mine drainage metagenome</name>
    <dbReference type="NCBI Taxonomy" id="410659"/>
    <lineage>
        <taxon>unclassified sequences</taxon>
        <taxon>metagenomes</taxon>
        <taxon>ecological metagenomes</taxon>
    </lineage>
</organism>
<sequence>MTRPSLPEEWKTVAQDIARAWIDQLCLPVPAHGPTNIATAYQLQEAILNHLKEPIGAWKVGINPDGGVWGSPLPCTALKTSHSLLSFPPGAIRGLEVELAFRLSPKVLEEKKPMSEETFLHEGILEMACAIEVVSSRFLGWPHIPEFWKLSDLQNHGALLLGSPAPYDPDFPYLTPPVSLQVGGNEQAKFPSGNPAGDPRTLLQPFLQQCRERGIPMEPHHWITTGSYSGVYFIKNSECIQATLGDLGPLTATLLSSSRESATMDKSA</sequence>
<dbReference type="PANTHER" id="PTHR30143">
    <property type="entry name" value="ACID HYDRATASE"/>
    <property type="match status" value="1"/>
</dbReference>
<dbReference type="GO" id="GO:0005737">
    <property type="term" value="C:cytoplasm"/>
    <property type="evidence" value="ECO:0007669"/>
    <property type="project" value="TreeGrafter"/>
</dbReference>
<evidence type="ECO:0008006" key="2">
    <source>
        <dbReference type="Google" id="ProtNLM"/>
    </source>
</evidence>
<name>A0A3P3ZLI4_9ZZZZ</name>
<reference evidence="1" key="1">
    <citation type="submission" date="2018-10" db="EMBL/GenBank/DDBJ databases">
        <authorList>
            <person name="Plewniak F."/>
        </authorList>
    </citation>
    <scope>NUCLEOTIDE SEQUENCE</scope>
</reference>
<dbReference type="EMBL" id="UOYP01000016">
    <property type="protein sequence ID" value="VAY86601.1"/>
    <property type="molecule type" value="Genomic_DNA"/>
</dbReference>
<dbReference type="GO" id="GO:0008684">
    <property type="term" value="F:2-oxopent-4-enoate hydratase activity"/>
    <property type="evidence" value="ECO:0007669"/>
    <property type="project" value="TreeGrafter"/>
</dbReference>
<dbReference type="AlphaFoldDB" id="A0A3P3ZLI4"/>